<accession>A0AA36CPG2</accession>
<evidence type="ECO:0000256" key="8">
    <source>
        <dbReference type="ARBA" id="ARBA00023015"/>
    </source>
</evidence>
<dbReference type="InterPro" id="IPR009287">
    <property type="entry name" value="Spt4"/>
</dbReference>
<dbReference type="Proteomes" id="UP001177023">
    <property type="component" value="Unassembled WGS sequence"/>
</dbReference>
<dbReference type="PANTHER" id="PTHR12882">
    <property type="entry name" value="SUPPRESSOR OF TY 4"/>
    <property type="match status" value="1"/>
</dbReference>
<evidence type="ECO:0000256" key="13">
    <source>
        <dbReference type="ARBA" id="ARBA00079864"/>
    </source>
</evidence>
<keyword evidence="9" id="KW-0010">Activator</keyword>
<organism evidence="15 16">
    <name type="scientific">Mesorhabditis spiculigera</name>
    <dbReference type="NCBI Taxonomy" id="96644"/>
    <lineage>
        <taxon>Eukaryota</taxon>
        <taxon>Metazoa</taxon>
        <taxon>Ecdysozoa</taxon>
        <taxon>Nematoda</taxon>
        <taxon>Chromadorea</taxon>
        <taxon>Rhabditida</taxon>
        <taxon>Rhabditina</taxon>
        <taxon>Rhabditomorpha</taxon>
        <taxon>Rhabditoidea</taxon>
        <taxon>Rhabditidae</taxon>
        <taxon>Mesorhabditinae</taxon>
        <taxon>Mesorhabditis</taxon>
    </lineage>
</organism>
<gene>
    <name evidence="15" type="ORF">MSPICULIGERA_LOCUS10778</name>
</gene>
<dbReference type="GO" id="GO:0032044">
    <property type="term" value="C:DSIF complex"/>
    <property type="evidence" value="ECO:0007669"/>
    <property type="project" value="TreeGrafter"/>
</dbReference>
<dbReference type="PIRSF" id="PIRSF025023">
    <property type="entry name" value="Spt4"/>
    <property type="match status" value="1"/>
</dbReference>
<comment type="subcellular location">
    <subcellularLocation>
        <location evidence="1">Nucleus</location>
    </subcellularLocation>
</comment>
<keyword evidence="11" id="KW-0539">Nucleus</keyword>
<feature type="domain" description="Spt4/RpoE2 zinc finger" evidence="14">
    <location>
        <begin position="13"/>
        <end position="90"/>
    </location>
</feature>
<evidence type="ECO:0000256" key="2">
    <source>
        <dbReference type="ARBA" id="ARBA00010464"/>
    </source>
</evidence>
<keyword evidence="5" id="KW-0479">Metal-binding</keyword>
<dbReference type="CDD" id="cd07973">
    <property type="entry name" value="Spt4"/>
    <property type="match status" value="1"/>
</dbReference>
<dbReference type="PANTHER" id="PTHR12882:SF1">
    <property type="entry name" value="TRANSCRIPTION ELONGATION FACTOR SPT4"/>
    <property type="match status" value="1"/>
</dbReference>
<name>A0AA36CPG2_9BILA</name>
<comment type="caution">
    <text evidence="15">The sequence shown here is derived from an EMBL/GenBank/DDBJ whole genome shotgun (WGS) entry which is preliminary data.</text>
</comment>
<proteinExistence type="inferred from homology"/>
<dbReference type="SMART" id="SM01389">
    <property type="entry name" value="Spt4"/>
    <property type="match status" value="1"/>
</dbReference>
<evidence type="ECO:0000256" key="12">
    <source>
        <dbReference type="ARBA" id="ARBA00070621"/>
    </source>
</evidence>
<evidence type="ECO:0000256" key="5">
    <source>
        <dbReference type="ARBA" id="ARBA00022723"/>
    </source>
</evidence>
<dbReference type="Gene3D" id="3.30.40.210">
    <property type="match status" value="1"/>
</dbReference>
<evidence type="ECO:0000256" key="10">
    <source>
        <dbReference type="ARBA" id="ARBA00023163"/>
    </source>
</evidence>
<feature type="non-terminal residue" evidence="15">
    <location>
        <position position="118"/>
    </location>
</feature>
<dbReference type="GO" id="GO:0008270">
    <property type="term" value="F:zinc ion binding"/>
    <property type="evidence" value="ECO:0007669"/>
    <property type="project" value="UniProtKB-KW"/>
</dbReference>
<evidence type="ECO:0000313" key="16">
    <source>
        <dbReference type="Proteomes" id="UP001177023"/>
    </source>
</evidence>
<sequence>MSIDSIPRDLRGLRACLLCSMVKSIDQFEDTGCDNCESYLHMKGDSAKVLDCTSANFDGMISALDPENSWVCKWQKINRKVKGMYAVSVSGSLPSSIVQELKSIGVTYRPRMRDTTTK</sequence>
<evidence type="ECO:0000256" key="3">
    <source>
        <dbReference type="ARBA" id="ARBA00020182"/>
    </source>
</evidence>
<reference evidence="15" key="1">
    <citation type="submission" date="2023-06" db="EMBL/GenBank/DDBJ databases">
        <authorList>
            <person name="Delattre M."/>
        </authorList>
    </citation>
    <scope>NUCLEOTIDE SEQUENCE</scope>
    <source>
        <strain evidence="15">AF72</strain>
    </source>
</reference>
<dbReference type="EMBL" id="CATQJA010002597">
    <property type="protein sequence ID" value="CAJ0572390.1"/>
    <property type="molecule type" value="Genomic_DNA"/>
</dbReference>
<comment type="similarity">
    <text evidence="2">Belongs to the SPT4 family.</text>
</comment>
<evidence type="ECO:0000313" key="15">
    <source>
        <dbReference type="EMBL" id="CAJ0572390.1"/>
    </source>
</evidence>
<dbReference type="Pfam" id="PF06093">
    <property type="entry name" value="Spt4"/>
    <property type="match status" value="1"/>
</dbReference>
<dbReference type="InterPro" id="IPR029040">
    <property type="entry name" value="RPABC4/Spt4"/>
</dbReference>
<dbReference type="InterPro" id="IPR038510">
    <property type="entry name" value="Spt4_sf"/>
</dbReference>
<keyword evidence="10" id="KW-0804">Transcription</keyword>
<evidence type="ECO:0000256" key="7">
    <source>
        <dbReference type="ARBA" id="ARBA00022833"/>
    </source>
</evidence>
<evidence type="ECO:0000256" key="11">
    <source>
        <dbReference type="ARBA" id="ARBA00023242"/>
    </source>
</evidence>
<keyword evidence="8" id="KW-0805">Transcription regulation</keyword>
<keyword evidence="6" id="KW-0863">Zinc-finger</keyword>
<keyword evidence="16" id="KW-1185">Reference proteome</keyword>
<dbReference type="InterPro" id="IPR022800">
    <property type="entry name" value="Spt4/RpoE2_Znf"/>
</dbReference>
<dbReference type="GO" id="GO:0000993">
    <property type="term" value="F:RNA polymerase II complex binding"/>
    <property type="evidence" value="ECO:0007669"/>
    <property type="project" value="TreeGrafter"/>
</dbReference>
<evidence type="ECO:0000256" key="1">
    <source>
        <dbReference type="ARBA" id="ARBA00004123"/>
    </source>
</evidence>
<evidence type="ECO:0000256" key="9">
    <source>
        <dbReference type="ARBA" id="ARBA00023159"/>
    </source>
</evidence>
<keyword evidence="7" id="KW-0862">Zinc</keyword>
<dbReference type="GO" id="GO:0006355">
    <property type="term" value="P:regulation of DNA-templated transcription"/>
    <property type="evidence" value="ECO:0007669"/>
    <property type="project" value="InterPro"/>
</dbReference>
<evidence type="ECO:0000259" key="14">
    <source>
        <dbReference type="SMART" id="SM01389"/>
    </source>
</evidence>
<dbReference type="SUPFAM" id="SSF63393">
    <property type="entry name" value="RNA polymerase subunits"/>
    <property type="match status" value="1"/>
</dbReference>
<evidence type="ECO:0000256" key="4">
    <source>
        <dbReference type="ARBA" id="ARBA00022491"/>
    </source>
</evidence>
<evidence type="ECO:0000256" key="6">
    <source>
        <dbReference type="ARBA" id="ARBA00022771"/>
    </source>
</evidence>
<dbReference type="FunFam" id="3.30.40.210:FF:000001">
    <property type="entry name" value="Transcription elongation factor SPT4"/>
    <property type="match status" value="1"/>
</dbReference>
<keyword evidence="4" id="KW-0678">Repressor</keyword>
<dbReference type="GO" id="GO:0140673">
    <property type="term" value="P:transcription elongation-coupled chromatin remodeling"/>
    <property type="evidence" value="ECO:0007669"/>
    <property type="project" value="InterPro"/>
</dbReference>
<dbReference type="AlphaFoldDB" id="A0AA36CPG2"/>
<protein>
    <recommendedName>
        <fullName evidence="3">Transcription elongation factor SPT4</fullName>
    </recommendedName>
    <alternativeName>
        <fullName evidence="13">DRB sensitivity-inducing factor small subunit</fullName>
    </alternativeName>
    <alternativeName>
        <fullName evidence="12">Transcription elongation factor spt4</fullName>
    </alternativeName>
</protein>